<gene>
    <name evidence="2" type="ORF">PV04_04057</name>
</gene>
<protein>
    <recommendedName>
        <fullName evidence="4">Transcription factor domain-containing protein</fullName>
    </recommendedName>
</protein>
<reference evidence="2 3" key="1">
    <citation type="submission" date="2015-01" db="EMBL/GenBank/DDBJ databases">
        <title>The Genome Sequence of Capronia semiimmersa CBS27337.</title>
        <authorList>
            <consortium name="The Broad Institute Genomics Platform"/>
            <person name="Cuomo C."/>
            <person name="de Hoog S."/>
            <person name="Gorbushina A."/>
            <person name="Stielow B."/>
            <person name="Teixiera M."/>
            <person name="Abouelleil A."/>
            <person name="Chapman S.B."/>
            <person name="Priest M."/>
            <person name="Young S.K."/>
            <person name="Wortman J."/>
            <person name="Nusbaum C."/>
            <person name="Birren B."/>
        </authorList>
    </citation>
    <scope>NUCLEOTIDE SEQUENCE [LARGE SCALE GENOMIC DNA]</scope>
    <source>
        <strain evidence="2 3">CBS 27337</strain>
    </source>
</reference>
<evidence type="ECO:0000256" key="1">
    <source>
        <dbReference type="SAM" id="MobiDB-lite"/>
    </source>
</evidence>
<feature type="compositionally biased region" description="Pro residues" evidence="1">
    <location>
        <begin position="1"/>
        <end position="10"/>
    </location>
</feature>
<name>A0A0D2G866_9EURO</name>
<dbReference type="HOGENOM" id="CLU_032921_0_0_1"/>
<organism evidence="2 3">
    <name type="scientific">Phialophora macrospora</name>
    <dbReference type="NCBI Taxonomy" id="1851006"/>
    <lineage>
        <taxon>Eukaryota</taxon>
        <taxon>Fungi</taxon>
        <taxon>Dikarya</taxon>
        <taxon>Ascomycota</taxon>
        <taxon>Pezizomycotina</taxon>
        <taxon>Eurotiomycetes</taxon>
        <taxon>Chaetothyriomycetidae</taxon>
        <taxon>Chaetothyriales</taxon>
        <taxon>Herpotrichiellaceae</taxon>
        <taxon>Phialophora</taxon>
    </lineage>
</organism>
<evidence type="ECO:0000313" key="2">
    <source>
        <dbReference type="EMBL" id="KIW68089.1"/>
    </source>
</evidence>
<accession>A0A0D2G866</accession>
<sequence length="595" mass="67008">MNHSKNPPPLMFIVGDGKNPQKSTRAIKSAKTSHISSRYRYWSKANHRDLALDSTTKAILNGASSYLNKLSAGNYRKKPPEPVNGDQADGDRASQEQSATLVSQTTVIRPASPKPHVAVRPWDQARRDYEEWVACPLSILGSQFFDVFTPSTAMKYDQEIKTNLYFYFKIIRPFATHLLQSWQWFDNLAQIQASPCLTYAVATFASVFLSGMLRGGRGVVLPPETEKGQNCPWTIPPWLRLHTRCLSELNAILSDPAQVIDESCYQAILFLYRLSVLLADGETGRMHLQALKRMALLLDMDQSSLGRELAVSKINIIGAFLHSKSVVLVRKIKDKPNGPEKEVVEIDRQYWRSDREWYSHRAGLAGRMLAWRAESPSSSLLPETAAAIARMDPDSKLLGEAEHLEIQRCYQIAVFFSGYLNCISFNTSALIVRSNLLELQYRLSNMDLPTMSSICYTTFFNVLLAGAEAARSKPERAWFIRQIVWLYPDIQHLDTVWQLLAEFFDPLSVNFKFIEEVWDDIVAARGDAAQAAASVDKQLVKPIKHFRPTSYAPDLSKPLPVFELPDVEEAELEKGIHKAPGRAAVATEGISRLPY</sequence>
<dbReference type="AlphaFoldDB" id="A0A0D2G866"/>
<feature type="compositionally biased region" description="Polar residues" evidence="1">
    <location>
        <begin position="95"/>
        <end position="105"/>
    </location>
</feature>
<feature type="region of interest" description="Disordered" evidence="1">
    <location>
        <begin position="71"/>
        <end position="105"/>
    </location>
</feature>
<evidence type="ECO:0008006" key="4">
    <source>
        <dbReference type="Google" id="ProtNLM"/>
    </source>
</evidence>
<proteinExistence type="predicted"/>
<dbReference type="Proteomes" id="UP000054266">
    <property type="component" value="Unassembled WGS sequence"/>
</dbReference>
<feature type="compositionally biased region" description="Polar residues" evidence="1">
    <location>
        <begin position="20"/>
        <end position="30"/>
    </location>
</feature>
<dbReference type="EMBL" id="KN846958">
    <property type="protein sequence ID" value="KIW68089.1"/>
    <property type="molecule type" value="Genomic_DNA"/>
</dbReference>
<keyword evidence="3" id="KW-1185">Reference proteome</keyword>
<evidence type="ECO:0000313" key="3">
    <source>
        <dbReference type="Proteomes" id="UP000054266"/>
    </source>
</evidence>
<feature type="region of interest" description="Disordered" evidence="1">
    <location>
        <begin position="1"/>
        <end position="30"/>
    </location>
</feature>